<sequence length="334" mass="37513">MNTAFRRLSGFEIARCRDFVRNWMRRWDGRRSAIARIHAQPRLNAAAFGRWADKVMPPALTRVRILEIEIVLTHPPRGASPAAPRAAGVNLMAALLDYCEADVRAARDMALRMPMRPTVLDVVEAVPARAAERRDHRSFWANGDEFGGRLADRGYRVIGSGAFSTVYHKPGSDRVIKVNRRPDNWLDYVVWAARAGHAGKLAPKVYSFRVFNEGTPDAFYVAVMERLETTVSRAECTKPDAYRAWMSMRQFIEQQDAAAGVEAELHTAGAIRFGVAFRAAFKRAWDLHGGNFMLRADGSLVCTDPLCEEGTSSPPYSRMRQRELESLAQIPANY</sequence>
<dbReference type="SUPFAM" id="SSF56112">
    <property type="entry name" value="Protein kinase-like (PK-like)"/>
    <property type="match status" value="1"/>
</dbReference>
<proteinExistence type="predicted"/>
<comment type="caution">
    <text evidence="1">The sequence shown here is derived from an EMBL/GenBank/DDBJ whole genome shotgun (WGS) entry which is preliminary data.</text>
</comment>
<reference evidence="1" key="1">
    <citation type="submission" date="2020-05" db="EMBL/GenBank/DDBJ databases">
        <title>Nod-independent and nitrogen-fixing Bradyrhizobium aeschynomene sp. nov. isolated from nodules of Aeschynomene indica.</title>
        <authorList>
            <person name="Zhang Z."/>
        </authorList>
    </citation>
    <scope>NUCLEOTIDE SEQUENCE</scope>
    <source>
        <strain evidence="1">83012</strain>
    </source>
</reference>
<protein>
    <submittedName>
        <fullName evidence="1">Uncharacterized protein</fullName>
    </submittedName>
</protein>
<dbReference type="RefSeq" id="WP_172109618.1">
    <property type="nucleotide sequence ID" value="NZ_JABFDN010000001.1"/>
</dbReference>
<gene>
    <name evidence="1" type="ORF">HL667_06195</name>
</gene>
<keyword evidence="2" id="KW-1185">Reference proteome</keyword>
<evidence type="ECO:0000313" key="1">
    <source>
        <dbReference type="EMBL" id="NPU64583.1"/>
    </source>
</evidence>
<dbReference type="Proteomes" id="UP000886476">
    <property type="component" value="Unassembled WGS sequence"/>
</dbReference>
<organism evidence="1 2">
    <name type="scientific">Bradyrhizobium aeschynomenes</name>
    <dbReference type="NCBI Taxonomy" id="2734909"/>
    <lineage>
        <taxon>Bacteria</taxon>
        <taxon>Pseudomonadati</taxon>
        <taxon>Pseudomonadota</taxon>
        <taxon>Alphaproteobacteria</taxon>
        <taxon>Hyphomicrobiales</taxon>
        <taxon>Nitrobacteraceae</taxon>
        <taxon>Bradyrhizobium</taxon>
    </lineage>
</organism>
<name>A0ABX2C965_9BRAD</name>
<dbReference type="EMBL" id="JABFDN010000001">
    <property type="protein sequence ID" value="NPU64583.1"/>
    <property type="molecule type" value="Genomic_DNA"/>
</dbReference>
<evidence type="ECO:0000313" key="2">
    <source>
        <dbReference type="Proteomes" id="UP000886476"/>
    </source>
</evidence>
<dbReference type="InterPro" id="IPR011009">
    <property type="entry name" value="Kinase-like_dom_sf"/>
</dbReference>
<accession>A0ABX2C965</accession>